<dbReference type="AlphaFoldDB" id="V6TB70"/>
<dbReference type="VEuPathDB" id="GiardiaDB:DHA2_15418"/>
<accession>V6TB70</accession>
<dbReference type="SUPFAM" id="SSF48371">
    <property type="entry name" value="ARM repeat"/>
    <property type="match status" value="1"/>
</dbReference>
<dbReference type="EMBL" id="AHGT01000060">
    <property type="protein sequence ID" value="ESU35989.1"/>
    <property type="molecule type" value="Genomic_DNA"/>
</dbReference>
<dbReference type="InterPro" id="IPR016024">
    <property type="entry name" value="ARM-type_fold"/>
</dbReference>
<dbReference type="VEuPathDB" id="GiardiaDB:GL50803_0015418"/>
<reference evidence="3 4" key="2">
    <citation type="journal article" date="2013" name="Genome Biol. Evol.">
        <title>Genome sequencing of Giardia lamblia genotypes A2 and B isolates (DH and GS) and comparative analysis with the genomes of genotypes A1 and E (WB and Pig).</title>
        <authorList>
            <person name="Adam R.D."/>
            <person name="Dahlstrom E.W."/>
            <person name="Martens C.A."/>
            <person name="Bruno D.P."/>
            <person name="Barbian K.D."/>
            <person name="Ricklefs S.M."/>
            <person name="Hernandez M.M."/>
            <person name="Narla N.P."/>
            <person name="Patel R.B."/>
            <person name="Porcella S.F."/>
            <person name="Nash T.E."/>
        </authorList>
    </citation>
    <scope>NUCLEOTIDE SEQUENCE [LARGE SCALE GENOMIC DNA]</scope>
    <source>
        <strain evidence="3 4">DH</strain>
    </source>
</reference>
<sequence length="539" mass="60092">VPFVLKECACFAPCFQEIAIIVWIVIIAKLITLKNGSRTGFMRRIYLADSRDLFHRRDLQKETQAQPFSGLPDSTGDGFSKHPKGASASSNTQLTQLDEATLLSMCNPIMTSPVFDPSRHGTDVYEPLVNSLAELVIELGNETAVSLLLHFPTLINGVIRQLASPDRTIRLHCLQCINCLAANGSSLSTLFNCNILPVLKLLLDQVASDEVLDEGLLGAILLCLQFLFDVKDEALFFTAIETGFIATFHGILIKPAFPMRIKHHVIYAVGNLAQHIETDECHQLLLPIIPAVIDVMYSTTVSVIFDDCCWIYHFITSSYNLPTVASIRTHLLEQGVANHVINYLYKLPLASCRPGLYFLRNLTYDEQTALAIHHANSRFVPFLFNSVLVSNLKVREIIYNILQSLSLVDLMLSVLMGHNLRKVIMQGLCTSSTKIVHSSILIWGRLSQSPLVSLDYDVDEIRALDHGLRMSLRTSQDRTLLAGLHLIRCLIEESDGLITEHFIGLDTLTIIHDLTCSPNIELSEMANQLLADYFPSEPP</sequence>
<reference evidence="4" key="1">
    <citation type="submission" date="2012-02" db="EMBL/GenBank/DDBJ databases">
        <title>Genome sequencing of Giardia lamblia Genotypes A2 and B isolates (DH and GS) and comparative analysis with the genomes of Genotypes A1 and E (WB and Pig).</title>
        <authorList>
            <person name="Adam R."/>
            <person name="Dahlstrom E."/>
            <person name="Martens C."/>
            <person name="Bruno D."/>
            <person name="Barbian K."/>
            <person name="Porcella S.F."/>
            <person name="Nash T."/>
        </authorList>
    </citation>
    <scope>NUCLEOTIDE SEQUENCE</scope>
    <source>
        <strain evidence="4">DH</strain>
    </source>
</reference>
<keyword evidence="2" id="KW-0472">Membrane</keyword>
<keyword evidence="2" id="KW-0812">Transmembrane</keyword>
<name>V6TB70_GIAIN</name>
<gene>
    <name evidence="3" type="ORF">DHA2_15418</name>
</gene>
<comment type="caution">
    <text evidence="3">The sequence shown here is derived from an EMBL/GenBank/DDBJ whole genome shotgun (WGS) entry which is preliminary data.</text>
</comment>
<keyword evidence="2" id="KW-1133">Transmembrane helix</keyword>
<evidence type="ECO:0000256" key="1">
    <source>
        <dbReference type="SAM" id="MobiDB-lite"/>
    </source>
</evidence>
<evidence type="ECO:0000313" key="3">
    <source>
        <dbReference type="EMBL" id="ESU35989.1"/>
    </source>
</evidence>
<protein>
    <submittedName>
        <fullName evidence="3">Uncharacterized protein</fullName>
    </submittedName>
</protein>
<proteinExistence type="predicted"/>
<dbReference type="InterPro" id="IPR011989">
    <property type="entry name" value="ARM-like"/>
</dbReference>
<feature type="region of interest" description="Disordered" evidence="1">
    <location>
        <begin position="65"/>
        <end position="91"/>
    </location>
</feature>
<evidence type="ECO:0000256" key="2">
    <source>
        <dbReference type="SAM" id="Phobius"/>
    </source>
</evidence>
<dbReference type="Gene3D" id="1.25.10.10">
    <property type="entry name" value="Leucine-rich Repeat Variant"/>
    <property type="match status" value="1"/>
</dbReference>
<feature type="non-terminal residue" evidence="3">
    <location>
        <position position="1"/>
    </location>
</feature>
<dbReference type="VEuPathDB" id="GiardiaDB:QR46_0638"/>
<dbReference type="Proteomes" id="UP000018320">
    <property type="component" value="Unassembled WGS sequence"/>
</dbReference>
<dbReference type="VEuPathDB" id="GiardiaDB:GL50581_2218"/>
<feature type="transmembrane region" description="Helical" evidence="2">
    <location>
        <begin position="15"/>
        <end position="33"/>
    </location>
</feature>
<feature type="transmembrane region" description="Helical" evidence="2">
    <location>
        <begin position="234"/>
        <end position="253"/>
    </location>
</feature>
<organism evidence="3 4">
    <name type="scientific">Giardia intestinalis</name>
    <name type="common">Giardia lamblia</name>
    <dbReference type="NCBI Taxonomy" id="5741"/>
    <lineage>
        <taxon>Eukaryota</taxon>
        <taxon>Metamonada</taxon>
        <taxon>Diplomonadida</taxon>
        <taxon>Hexamitidae</taxon>
        <taxon>Giardiinae</taxon>
        <taxon>Giardia</taxon>
    </lineage>
</organism>
<evidence type="ECO:0000313" key="4">
    <source>
        <dbReference type="Proteomes" id="UP000018320"/>
    </source>
</evidence>